<dbReference type="InterPro" id="IPR012576">
    <property type="entry name" value="NDUFB3"/>
</dbReference>
<keyword evidence="7" id="KW-0999">Mitochondrion inner membrane</keyword>
<evidence type="ECO:0000256" key="6">
    <source>
        <dbReference type="ARBA" id="ARBA00022692"/>
    </source>
</evidence>
<evidence type="ECO:0000256" key="10">
    <source>
        <dbReference type="ARBA" id="ARBA00023128"/>
    </source>
</evidence>
<evidence type="ECO:0000256" key="5">
    <source>
        <dbReference type="ARBA" id="ARBA00022660"/>
    </source>
</evidence>
<keyword evidence="9 12" id="KW-1133">Transmembrane helix</keyword>
<dbReference type="Proteomes" id="UP001194580">
    <property type="component" value="Unassembled WGS sequence"/>
</dbReference>
<evidence type="ECO:0000313" key="13">
    <source>
        <dbReference type="EMBL" id="KAG0274786.1"/>
    </source>
</evidence>
<protein>
    <submittedName>
        <fullName evidence="13">Uncharacterized protein</fullName>
    </submittedName>
</protein>
<evidence type="ECO:0000256" key="7">
    <source>
        <dbReference type="ARBA" id="ARBA00022792"/>
    </source>
</evidence>
<keyword evidence="8" id="KW-0249">Electron transport</keyword>
<evidence type="ECO:0000256" key="3">
    <source>
        <dbReference type="ARBA" id="ARBA00005667"/>
    </source>
</evidence>
<evidence type="ECO:0000313" key="14">
    <source>
        <dbReference type="Proteomes" id="UP001194580"/>
    </source>
</evidence>
<feature type="transmembrane region" description="Helical" evidence="12">
    <location>
        <begin position="67"/>
        <end position="87"/>
    </location>
</feature>
<sequence>MKQRFAIYCEILKSASDIRIFHIDRVLHHSSSPYSPLQINIMANFQDPWAKHHAWRNHALFTRRTRIGTMFPGLGIATVAFAAYLGYEYVTAPKDTHHAAEGHGHH</sequence>
<keyword evidence="5" id="KW-0679">Respiratory chain</keyword>
<organism evidence="13 14">
    <name type="scientific">Linnemannia exigua</name>
    <dbReference type="NCBI Taxonomy" id="604196"/>
    <lineage>
        <taxon>Eukaryota</taxon>
        <taxon>Fungi</taxon>
        <taxon>Fungi incertae sedis</taxon>
        <taxon>Mucoromycota</taxon>
        <taxon>Mortierellomycotina</taxon>
        <taxon>Mortierellomycetes</taxon>
        <taxon>Mortierellales</taxon>
        <taxon>Mortierellaceae</taxon>
        <taxon>Linnemannia</taxon>
    </lineage>
</organism>
<accession>A0AAD4DD51</accession>
<name>A0AAD4DD51_9FUNG</name>
<keyword evidence="6 12" id="KW-0812">Transmembrane</keyword>
<evidence type="ECO:0000256" key="8">
    <source>
        <dbReference type="ARBA" id="ARBA00022982"/>
    </source>
</evidence>
<evidence type="ECO:0000256" key="9">
    <source>
        <dbReference type="ARBA" id="ARBA00022989"/>
    </source>
</evidence>
<comment type="caution">
    <text evidence="13">The sequence shown here is derived from an EMBL/GenBank/DDBJ whole genome shotgun (WGS) entry which is preliminary data.</text>
</comment>
<gene>
    <name evidence="13" type="ORF">BGZ95_009468</name>
</gene>
<evidence type="ECO:0000256" key="11">
    <source>
        <dbReference type="ARBA" id="ARBA00023136"/>
    </source>
</evidence>
<proteinExistence type="inferred from homology"/>
<comment type="similarity">
    <text evidence="3">Belongs to the complex I NDUFB3 subunit family.</text>
</comment>
<evidence type="ECO:0000256" key="12">
    <source>
        <dbReference type="SAM" id="Phobius"/>
    </source>
</evidence>
<dbReference type="Pfam" id="PF08122">
    <property type="entry name" value="NDUF_B12"/>
    <property type="match status" value="1"/>
</dbReference>
<dbReference type="PANTHER" id="PTHR15082">
    <property type="entry name" value="NADH-UBIQUINONE OXIDOREDUCTASE B12 SUBUNIT"/>
    <property type="match status" value="1"/>
</dbReference>
<evidence type="ECO:0000256" key="2">
    <source>
        <dbReference type="ARBA" id="ARBA00004298"/>
    </source>
</evidence>
<keyword evidence="11 12" id="KW-0472">Membrane</keyword>
<evidence type="ECO:0000256" key="4">
    <source>
        <dbReference type="ARBA" id="ARBA00022448"/>
    </source>
</evidence>
<keyword evidence="4" id="KW-0813">Transport</keyword>
<dbReference type="GO" id="GO:0022900">
    <property type="term" value="P:electron transport chain"/>
    <property type="evidence" value="ECO:0007669"/>
    <property type="project" value="InterPro"/>
</dbReference>
<dbReference type="AlphaFoldDB" id="A0AAD4DD51"/>
<reference evidence="13" key="1">
    <citation type="journal article" date="2020" name="Fungal Divers.">
        <title>Resolving the Mortierellaceae phylogeny through synthesis of multi-gene phylogenetics and phylogenomics.</title>
        <authorList>
            <person name="Vandepol N."/>
            <person name="Liber J."/>
            <person name="Desiro A."/>
            <person name="Na H."/>
            <person name="Kennedy M."/>
            <person name="Barry K."/>
            <person name="Grigoriev I.V."/>
            <person name="Miller A.N."/>
            <person name="O'Donnell K."/>
            <person name="Stajich J.E."/>
            <person name="Bonito G."/>
        </authorList>
    </citation>
    <scope>NUCLEOTIDE SEQUENCE</scope>
    <source>
        <strain evidence="13">NRRL 28262</strain>
    </source>
</reference>
<comment type="function">
    <text evidence="1">Accessory subunit of the mitochondrial membrane respiratory chain NADH dehydrogenase (Complex I), that is believed not to be involved in catalysis. Complex I functions in the transfer of electrons from NADH to the respiratory chain. The immediate electron acceptor for the enzyme is believed to be ubiquinone.</text>
</comment>
<dbReference type="PANTHER" id="PTHR15082:SF2">
    <property type="entry name" value="NADH DEHYDROGENASE [UBIQUINONE] 1 BETA SUBCOMPLEX SUBUNIT 3"/>
    <property type="match status" value="1"/>
</dbReference>
<evidence type="ECO:0000256" key="1">
    <source>
        <dbReference type="ARBA" id="ARBA00003195"/>
    </source>
</evidence>
<dbReference type="GO" id="GO:0005743">
    <property type="term" value="C:mitochondrial inner membrane"/>
    <property type="evidence" value="ECO:0007669"/>
    <property type="project" value="UniProtKB-SubCell"/>
</dbReference>
<dbReference type="EMBL" id="JAAAIL010000561">
    <property type="protein sequence ID" value="KAG0274786.1"/>
    <property type="molecule type" value="Genomic_DNA"/>
</dbReference>
<comment type="subcellular location">
    <subcellularLocation>
        <location evidence="2">Mitochondrion inner membrane</location>
        <topology evidence="2">Single-pass membrane protein</topology>
        <orientation evidence="2">Matrix side</orientation>
    </subcellularLocation>
</comment>
<keyword evidence="14" id="KW-1185">Reference proteome</keyword>
<keyword evidence="10" id="KW-0496">Mitochondrion</keyword>
<dbReference type="GO" id="GO:0032981">
    <property type="term" value="P:mitochondrial respiratory chain complex I assembly"/>
    <property type="evidence" value="ECO:0007669"/>
    <property type="project" value="TreeGrafter"/>
</dbReference>